<dbReference type="Pfam" id="PF09950">
    <property type="entry name" value="Major_capside"/>
    <property type="match status" value="1"/>
</dbReference>
<keyword evidence="2" id="KW-1185">Reference proteome</keyword>
<dbReference type="InterPro" id="IPR020049">
    <property type="entry name" value="Major_capsid-like"/>
</dbReference>
<dbReference type="PIRSF" id="PIRSF029202">
    <property type="entry name" value="UCP029202"/>
    <property type="match status" value="1"/>
</dbReference>
<evidence type="ECO:0000313" key="2">
    <source>
        <dbReference type="Proteomes" id="UP000004682"/>
    </source>
</evidence>
<reference evidence="2" key="1">
    <citation type="journal article" date="2012" name="J. Bacteriol.">
        <title>Revised Genome Sequence of Burkholderia thailandensis MSMB43 with Improved Annotation.</title>
        <authorList>
            <person name="Zhuo Y."/>
            <person name="Liu L."/>
            <person name="Wang Q."/>
            <person name="Liu X."/>
            <person name="Ren B."/>
            <person name="Liu M."/>
            <person name="Ni P."/>
            <person name="Cheng Y.Q."/>
            <person name="Zhang L."/>
        </authorList>
    </citation>
    <scope>NUCLEOTIDE SEQUENCE [LARGE SCALE GENOMIC DNA]</scope>
    <source>
        <strain evidence="2">MSMB43</strain>
    </source>
</reference>
<dbReference type="Proteomes" id="UP000004682">
    <property type="component" value="Unassembled WGS sequence"/>
</dbReference>
<name>A0ABN0G151_9BURK</name>
<gene>
    <name evidence="1" type="ORF">A33K_16926</name>
</gene>
<protein>
    <submittedName>
        <fullName evidence="1">Bacteriophage protein</fullName>
    </submittedName>
</protein>
<dbReference type="EMBL" id="JH692065">
    <property type="protein sequence ID" value="EIP85836.1"/>
    <property type="molecule type" value="Genomic_DNA"/>
</dbReference>
<organism evidence="1 2">
    <name type="scientific">Burkholderia humptydooensis MSMB43</name>
    <dbReference type="NCBI Taxonomy" id="441157"/>
    <lineage>
        <taxon>Bacteria</taxon>
        <taxon>Pseudomonadati</taxon>
        <taxon>Pseudomonadota</taxon>
        <taxon>Betaproteobacteria</taxon>
        <taxon>Burkholderiales</taxon>
        <taxon>Burkholderiaceae</taxon>
        <taxon>Burkholderia</taxon>
        <taxon>pseudomallei group</taxon>
    </lineage>
</organism>
<accession>A0ABN0G151</accession>
<sequence length="370" mass="40897">MHFWSHYMDMSELKHLRRAGASIPMSAAVADATRRLIRARTQDQQYTYDRQTIDSTGAFLVGQLERLDQTLNEPLVEYTWSRDIYIRSDVSAADEVASFTNSAFGMSGGINPNGLNWISNEGNALAGPSVDIGKTAQPMLLWGAEVKYTVPELVKSQALGMPIDSQKVEAMNMKRNMDLDQIVYYGDPQMSFTGLVNSIGAVGSVSNVANGAAGTPQWNTKTPDEILKDVNEILTSAWQASGWKVKPNRLMLPPATLGGIASRLISTAGSKSILTYLLENNICTQQGTPLEILELKWLIGAGAGGTQGQLNTVDRMVAYNSDKKYVQFPMTDLQRTPLEYRSLFQITTYWSRIGRVEWRYGTTAAYRDGI</sequence>
<proteinExistence type="predicted"/>
<evidence type="ECO:0000313" key="1">
    <source>
        <dbReference type="EMBL" id="EIP85836.1"/>
    </source>
</evidence>